<reference evidence="1" key="1">
    <citation type="submission" date="2014-09" db="EMBL/GenBank/DDBJ databases">
        <authorList>
            <person name="Magalhaes I.L.F."/>
            <person name="Oliveira U."/>
            <person name="Santos F.R."/>
            <person name="Vidigal T.H.D.A."/>
            <person name="Brescovit A.D."/>
            <person name="Santos A.J."/>
        </authorList>
    </citation>
    <scope>NUCLEOTIDE SEQUENCE</scope>
    <source>
        <tissue evidence="1">Shoot tissue taken approximately 20 cm above the soil surface</tissue>
    </source>
</reference>
<protein>
    <submittedName>
        <fullName evidence="1">Uncharacterized protein</fullName>
    </submittedName>
</protein>
<reference evidence="1" key="2">
    <citation type="journal article" date="2015" name="Data Brief">
        <title>Shoot transcriptome of the giant reed, Arundo donax.</title>
        <authorList>
            <person name="Barrero R.A."/>
            <person name="Guerrero F.D."/>
            <person name="Moolhuijzen P."/>
            <person name="Goolsby J.A."/>
            <person name="Tidwell J."/>
            <person name="Bellgard S.E."/>
            <person name="Bellgard M.I."/>
        </authorList>
    </citation>
    <scope>NUCLEOTIDE SEQUENCE</scope>
    <source>
        <tissue evidence="1">Shoot tissue taken approximately 20 cm above the soil surface</tissue>
    </source>
</reference>
<accession>A0A0A9C004</accession>
<dbReference type="AlphaFoldDB" id="A0A0A9C004"/>
<proteinExistence type="predicted"/>
<dbReference type="EMBL" id="GBRH01228989">
    <property type="protein sequence ID" value="JAD68906.1"/>
    <property type="molecule type" value="Transcribed_RNA"/>
</dbReference>
<sequence length="34" mass="3840">MWRILFNSLLDAGYNPELAYGCNFALDNDACLLC</sequence>
<name>A0A0A9C004_ARUDO</name>
<evidence type="ECO:0000313" key="1">
    <source>
        <dbReference type="EMBL" id="JAD68906.1"/>
    </source>
</evidence>
<organism evidence="1">
    <name type="scientific">Arundo donax</name>
    <name type="common">Giant reed</name>
    <name type="synonym">Donax arundinaceus</name>
    <dbReference type="NCBI Taxonomy" id="35708"/>
    <lineage>
        <taxon>Eukaryota</taxon>
        <taxon>Viridiplantae</taxon>
        <taxon>Streptophyta</taxon>
        <taxon>Embryophyta</taxon>
        <taxon>Tracheophyta</taxon>
        <taxon>Spermatophyta</taxon>
        <taxon>Magnoliopsida</taxon>
        <taxon>Liliopsida</taxon>
        <taxon>Poales</taxon>
        <taxon>Poaceae</taxon>
        <taxon>PACMAD clade</taxon>
        <taxon>Arundinoideae</taxon>
        <taxon>Arundineae</taxon>
        <taxon>Arundo</taxon>
    </lineage>
</organism>